<reference evidence="1 2" key="1">
    <citation type="submission" date="2016-09" db="EMBL/GenBank/DDBJ databases">
        <authorList>
            <person name="Capua I."/>
            <person name="De Benedictis P."/>
            <person name="Joannis T."/>
            <person name="Lombin L.H."/>
            <person name="Cattoli G."/>
        </authorList>
    </citation>
    <scope>NUCLEOTIDE SEQUENCE [LARGE SCALE GENOMIC DNA]</scope>
    <source>
        <strain evidence="1 2">ANC 4671</strain>
    </source>
</reference>
<dbReference type="GO" id="GO:0008168">
    <property type="term" value="F:methyltransferase activity"/>
    <property type="evidence" value="ECO:0007669"/>
    <property type="project" value="UniProtKB-KW"/>
</dbReference>
<name>A0A1E7RFG5_9GAMM</name>
<dbReference type="AlphaFoldDB" id="A0A1E7RFG5"/>
<dbReference type="Gene3D" id="3.30.70.1400">
    <property type="entry name" value="Aminomethyltransferase beta-barrel domains"/>
    <property type="match status" value="1"/>
</dbReference>
<keyword evidence="2" id="KW-1185">Reference proteome</keyword>
<evidence type="ECO:0000313" key="1">
    <source>
        <dbReference type="EMBL" id="OEY98098.1"/>
    </source>
</evidence>
<dbReference type="InterPro" id="IPR045179">
    <property type="entry name" value="YgfZ/GcvT"/>
</dbReference>
<accession>A0A1E7RFG5</accession>
<dbReference type="EMBL" id="MKKK01000001">
    <property type="protein sequence ID" value="OEY98098.1"/>
    <property type="molecule type" value="Genomic_DNA"/>
</dbReference>
<organism evidence="1 2">
    <name type="scientific">Acinetobacter qingfengensis</name>
    <dbReference type="NCBI Taxonomy" id="1262585"/>
    <lineage>
        <taxon>Bacteria</taxon>
        <taxon>Pseudomonadati</taxon>
        <taxon>Pseudomonadota</taxon>
        <taxon>Gammaproteobacteria</taxon>
        <taxon>Moraxellales</taxon>
        <taxon>Moraxellaceae</taxon>
        <taxon>Acinetobacter</taxon>
    </lineage>
</organism>
<dbReference type="PANTHER" id="PTHR22602">
    <property type="entry name" value="TRANSFERASE CAF17, MITOCHONDRIAL-RELATED"/>
    <property type="match status" value="1"/>
</dbReference>
<evidence type="ECO:0000313" key="2">
    <source>
        <dbReference type="Proteomes" id="UP000185895"/>
    </source>
</evidence>
<dbReference type="RefSeq" id="WP_070068478.1">
    <property type="nucleotide sequence ID" value="NZ_MKKK01000001.1"/>
</dbReference>
<gene>
    <name evidence="1" type="ORF">BJI46_00830</name>
</gene>
<dbReference type="Gene3D" id="2.40.30.160">
    <property type="match status" value="1"/>
</dbReference>
<dbReference type="PANTHER" id="PTHR22602:SF0">
    <property type="entry name" value="TRANSFERASE CAF17, MITOCHONDRIAL-RELATED"/>
    <property type="match status" value="1"/>
</dbReference>
<dbReference type="STRING" id="1262585.BJI46_00830"/>
<dbReference type="InterPro" id="IPR017703">
    <property type="entry name" value="YgfZ/GCV_T_CS"/>
</dbReference>
<keyword evidence="1" id="KW-0489">Methyltransferase</keyword>
<protein>
    <submittedName>
        <fullName evidence="1">Aminomethyltransferase</fullName>
    </submittedName>
</protein>
<dbReference type="Proteomes" id="UP000185895">
    <property type="component" value="Unassembled WGS sequence"/>
</dbReference>
<proteinExistence type="predicted"/>
<keyword evidence="1" id="KW-0808">Transferase</keyword>
<dbReference type="SUPFAM" id="SSF103025">
    <property type="entry name" value="Folate-binding domain"/>
    <property type="match status" value="1"/>
</dbReference>
<dbReference type="OrthoDB" id="9796287at2"/>
<dbReference type="GO" id="GO:0016226">
    <property type="term" value="P:iron-sulfur cluster assembly"/>
    <property type="evidence" value="ECO:0007669"/>
    <property type="project" value="TreeGrafter"/>
</dbReference>
<comment type="caution">
    <text evidence="1">The sequence shown here is derived from an EMBL/GenBank/DDBJ whole genome shotgun (WGS) entry which is preliminary data.</text>
</comment>
<sequence>MSKDTLQFSQFVYQGVDAEKFLQGQVTVNVSKLTADEFRPTAICDLKGRIHFGLWLKRHSAEHIEIVISHDLADEFAAHVKKYGAFSKAKLSAESTLYPAIVDQQASFTEDATQQVDIKLWQSIAIDQGQAWITQQTVHLFQPQELRLHQRHGVDYDKGCYLGQEIIARLWFKAKPKHWLHLITGQGDVPAPASQLHHDVEVVNSLATTNGWKALVSAKPEALTTLDVQILDLPEGLNGDVARAK</sequence>
<dbReference type="GO" id="GO:0032259">
    <property type="term" value="P:methylation"/>
    <property type="evidence" value="ECO:0007669"/>
    <property type="project" value="UniProtKB-KW"/>
</dbReference>
<dbReference type="NCBIfam" id="TIGR03317">
    <property type="entry name" value="ygfZ_signature"/>
    <property type="match status" value="1"/>
</dbReference>